<reference evidence="1" key="1">
    <citation type="submission" date="2020-05" db="EMBL/GenBank/DDBJ databases">
        <authorList>
            <person name="Chiriac C."/>
            <person name="Salcher M."/>
            <person name="Ghai R."/>
            <person name="Kavagutti S V."/>
        </authorList>
    </citation>
    <scope>NUCLEOTIDE SEQUENCE</scope>
</reference>
<sequence length="55" mass="6498">MKPFAKIFASVFDREPQSRDAANRRQIHREWDRQRARALTPADQAEIDAIFSRNL</sequence>
<gene>
    <name evidence="1" type="ORF">UFOPK3204_00202</name>
</gene>
<dbReference type="AlphaFoldDB" id="A0A6J6ZJ44"/>
<dbReference type="EMBL" id="CAFABK010000005">
    <property type="protein sequence ID" value="CAB4821831.1"/>
    <property type="molecule type" value="Genomic_DNA"/>
</dbReference>
<proteinExistence type="predicted"/>
<accession>A0A6J6ZJ44</accession>
<protein>
    <submittedName>
        <fullName evidence="1">Unannotated protein</fullName>
    </submittedName>
</protein>
<name>A0A6J6ZJ44_9ZZZZ</name>
<evidence type="ECO:0000313" key="1">
    <source>
        <dbReference type="EMBL" id="CAB4821831.1"/>
    </source>
</evidence>
<organism evidence="1">
    <name type="scientific">freshwater metagenome</name>
    <dbReference type="NCBI Taxonomy" id="449393"/>
    <lineage>
        <taxon>unclassified sequences</taxon>
        <taxon>metagenomes</taxon>
        <taxon>ecological metagenomes</taxon>
    </lineage>
</organism>